<sequence>MLSTRLMSKSRQQNYKGAILMVKGKAKKVLGAVAIVGALLASGAQAADAATKPGNLIPIRNKKFDDKVEEYRWIGNNQVRIFFRDSDGNYYWDDFDCVTVEGGVCYVYE</sequence>
<proteinExistence type="predicted"/>
<reference evidence="2" key="3">
    <citation type="journal article" date="2004" name="Mol. Biol. (Mosk.)">
        <title>The replication system of plasmids from Bacillus subtilis environmental isolates.</title>
        <authorList>
            <person name="Lagodich A.V."/>
            <person name="Shtaniuk Iu.V."/>
            <person name="Prozorov A.A."/>
            <person name="Titok M.A."/>
        </authorList>
    </citation>
    <scope>NUCLEOTIDE SEQUENCE</scope>
    <source>
        <strain evidence="2">72</strain>
        <plasmid evidence="2">pBS72</plasmid>
    </source>
</reference>
<accession>A0A1J0AKV1</accession>
<reference evidence="2" key="1">
    <citation type="journal article" date="2002" name="Mikrobiologiia">
        <title>Soil strain of Bacillus subtilis harboring a large plasmid that mediates high-frequency conjugal mobilization.</title>
        <authorList>
            <person name="Lotareva O.V."/>
            <person name="Poluektova E.U."/>
            <person name="Titok M.A."/>
            <person name="Prozorov A.A."/>
        </authorList>
    </citation>
    <scope>NUCLEOTIDE SEQUENCE</scope>
    <source>
        <strain evidence="2">72</strain>
        <plasmid evidence="2">pBS72</plasmid>
    </source>
</reference>
<name>A0A1J0AKV1_BACIU</name>
<evidence type="ECO:0000256" key="1">
    <source>
        <dbReference type="SAM" id="SignalP"/>
    </source>
</evidence>
<organism evidence="2">
    <name type="scientific">Bacillus subtilis</name>
    <dbReference type="NCBI Taxonomy" id="1423"/>
    <lineage>
        <taxon>Bacteria</taxon>
        <taxon>Bacillati</taxon>
        <taxon>Bacillota</taxon>
        <taxon>Bacilli</taxon>
        <taxon>Bacillales</taxon>
        <taxon>Bacillaceae</taxon>
        <taxon>Bacillus</taxon>
    </lineage>
</organism>
<protein>
    <submittedName>
        <fullName evidence="2">Uncharacterized protein</fullName>
    </submittedName>
</protein>
<geneLocation type="plasmid" evidence="2">
    <name>pBS72</name>
</geneLocation>
<reference evidence="2" key="4">
    <citation type="journal article" date="2006" name="Microbiology">
        <title>The replicative polymerases PolC and DnaE are required for theta replication of the Bacillus subtilis plasmid pBS72.</title>
        <authorList>
            <person name="Titok M."/>
            <person name="Suski C."/>
            <person name="Dalmais B."/>
            <person name="Ehrlich S.D."/>
            <person name="Janniere L."/>
        </authorList>
    </citation>
    <scope>NUCLEOTIDE SEQUENCE</scope>
    <source>
        <strain evidence="2">72</strain>
        <plasmid evidence="2">pBS72</plasmid>
    </source>
</reference>
<gene>
    <name evidence="2" type="ORF">pBS72_1000</name>
</gene>
<keyword evidence="1" id="KW-0732">Signal</keyword>
<keyword evidence="2" id="KW-0614">Plasmid</keyword>
<feature type="chain" id="PRO_5038375640" evidence="1">
    <location>
        <begin position="47"/>
        <end position="109"/>
    </location>
</feature>
<reference evidence="2" key="5">
    <citation type="submission" date="2016-08" db="EMBL/GenBank/DDBJ databases">
        <authorList>
            <person name="Satsunkevich N.E."/>
            <person name="Valentovich L.N."/>
            <person name="Kolomiets E.I."/>
            <person name="Titok M.A."/>
        </authorList>
    </citation>
    <scope>NUCLEOTIDE SEQUENCE</scope>
    <source>
        <strain evidence="2">72</strain>
        <plasmid evidence="2">pBS72</plasmid>
    </source>
</reference>
<dbReference type="EMBL" id="KX711616">
    <property type="protein sequence ID" value="APB62369.1"/>
    <property type="molecule type" value="Genomic_DNA"/>
</dbReference>
<feature type="signal peptide" evidence="1">
    <location>
        <begin position="1"/>
        <end position="46"/>
    </location>
</feature>
<dbReference type="AlphaFoldDB" id="A0A1J0AKV1"/>
<evidence type="ECO:0000313" key="2">
    <source>
        <dbReference type="EMBL" id="APB62369.1"/>
    </source>
</evidence>
<reference evidence="2" key="2">
    <citation type="journal article" date="2003" name="Plasmid">
        <title>Bacillus subtilis soil isolates: plasmid replicon analysis and construction of a new theta-replicating vector.</title>
        <authorList>
            <person name="Titok M.A."/>
            <person name="Chapuis J."/>
            <person name="Selezneva Y.V."/>
            <person name="Lagodich A.V."/>
            <person name="Prokulevich V.A."/>
            <person name="Ehrlich S.D."/>
            <person name="Janniere L."/>
        </authorList>
    </citation>
    <scope>NUCLEOTIDE SEQUENCE</scope>
    <source>
        <strain evidence="2">72</strain>
        <plasmid evidence="2">pBS72</plasmid>
    </source>
</reference>